<sequence length="388" mass="41011">MLPASLHSGVLRYTNPNIMFPPTFDPADTLGVCQTHWVQRQKEKAMRHLPTDLEVLPSPLLLEQMERKAAQCQIKSFRRTSLMYSSPELMEKIMQMERDYEAANGATAAAEQSTPVLQLAAELPGGSECGLPIILASGPTDCVPGRIDSQPDSQPDSSSRRRRRRKRDASAQVNGGLGDTSASAHATEGPADASAPAHGTKGPAGASASAPVTEGPADTSAPSLQGFSESLVLVLVPESPDEGFEDEPPPDPVHVTEGFKEQLVHILASEPIDEGFEEEALPDPVFGEFKEQLFLVLVSEGSPDSVPVSGGPAGSASASEGSPGHVPEGPWAGCLHDQVLSAFLVSSGGCSLNSCWTPSLTHHSLTHHSLTANPVQFPRVPAWVRSAS</sequence>
<proteinExistence type="predicted"/>
<feature type="region of interest" description="Disordered" evidence="1">
    <location>
        <begin position="305"/>
        <end position="325"/>
    </location>
</feature>
<keyword evidence="3" id="KW-1185">Reference proteome</keyword>
<protein>
    <submittedName>
        <fullName evidence="2">Uncharacterized protein</fullName>
    </submittedName>
</protein>
<feature type="compositionally biased region" description="Low complexity" evidence="1">
    <location>
        <begin position="305"/>
        <end position="324"/>
    </location>
</feature>
<organism evidence="2 3">
    <name type="scientific">Crenichthys baileyi</name>
    <name type="common">White River springfish</name>
    <dbReference type="NCBI Taxonomy" id="28760"/>
    <lineage>
        <taxon>Eukaryota</taxon>
        <taxon>Metazoa</taxon>
        <taxon>Chordata</taxon>
        <taxon>Craniata</taxon>
        <taxon>Vertebrata</taxon>
        <taxon>Euteleostomi</taxon>
        <taxon>Actinopterygii</taxon>
        <taxon>Neopterygii</taxon>
        <taxon>Teleostei</taxon>
        <taxon>Neoteleostei</taxon>
        <taxon>Acanthomorphata</taxon>
        <taxon>Ovalentaria</taxon>
        <taxon>Atherinomorphae</taxon>
        <taxon>Cyprinodontiformes</taxon>
        <taxon>Goodeidae</taxon>
        <taxon>Crenichthys</taxon>
    </lineage>
</organism>
<evidence type="ECO:0000313" key="3">
    <source>
        <dbReference type="Proteomes" id="UP001311232"/>
    </source>
</evidence>
<dbReference type="AlphaFoldDB" id="A0AAV9SN68"/>
<feature type="region of interest" description="Disordered" evidence="1">
    <location>
        <begin position="142"/>
        <end position="224"/>
    </location>
</feature>
<feature type="compositionally biased region" description="Low complexity" evidence="1">
    <location>
        <begin position="148"/>
        <end position="157"/>
    </location>
</feature>
<gene>
    <name evidence="2" type="ORF">CRENBAI_022517</name>
</gene>
<dbReference type="Proteomes" id="UP001311232">
    <property type="component" value="Unassembled WGS sequence"/>
</dbReference>
<reference evidence="2 3" key="1">
    <citation type="submission" date="2021-06" db="EMBL/GenBank/DDBJ databases">
        <authorList>
            <person name="Palmer J.M."/>
        </authorList>
    </citation>
    <scope>NUCLEOTIDE SEQUENCE [LARGE SCALE GENOMIC DNA]</scope>
    <source>
        <strain evidence="2 3">MEX-2019</strain>
        <tissue evidence="2">Muscle</tissue>
    </source>
</reference>
<evidence type="ECO:0000313" key="2">
    <source>
        <dbReference type="EMBL" id="KAK5622912.1"/>
    </source>
</evidence>
<evidence type="ECO:0000256" key="1">
    <source>
        <dbReference type="SAM" id="MobiDB-lite"/>
    </source>
</evidence>
<comment type="caution">
    <text evidence="2">The sequence shown here is derived from an EMBL/GenBank/DDBJ whole genome shotgun (WGS) entry which is preliminary data.</text>
</comment>
<name>A0AAV9SN68_9TELE</name>
<accession>A0AAV9SN68</accession>
<dbReference type="EMBL" id="JAHHUM010000065">
    <property type="protein sequence ID" value="KAK5622912.1"/>
    <property type="molecule type" value="Genomic_DNA"/>
</dbReference>